<proteinExistence type="predicted"/>
<comment type="caution">
    <text evidence="5">The sequence shown here is derived from an EMBL/GenBank/DDBJ whole genome shotgun (WGS) entry which is preliminary data.</text>
</comment>
<feature type="domain" description="HTH luxR-type" evidence="4">
    <location>
        <begin position="263"/>
        <end position="328"/>
    </location>
</feature>
<dbReference type="PANTHER" id="PTHR44688:SF16">
    <property type="entry name" value="DNA-BINDING TRANSCRIPTIONAL ACTIVATOR DEVR_DOSR"/>
    <property type="match status" value="1"/>
</dbReference>
<gene>
    <name evidence="5" type="ORF">JKJ07_38850</name>
</gene>
<evidence type="ECO:0000313" key="5">
    <source>
        <dbReference type="EMBL" id="MBL7260276.1"/>
    </source>
</evidence>
<dbReference type="PANTHER" id="PTHR44688">
    <property type="entry name" value="DNA-BINDING TRANSCRIPTIONAL ACTIVATOR DEVR_DOSR"/>
    <property type="match status" value="1"/>
</dbReference>
<sequence length="340" mass="35466">MSELMANAVAFAAEINRITCAGGPPSQLVSLWDPLREIMPFSGAWLGVLDGGGGHYLTAAALGHEGVTRTHIESRGYCSDVESSGVLRRGQPVRLRSGDLPSAYASLDQLWWPAGEHYGLGMPLTAPDGRPIGLLVLVTDETGDPGDPDCRLIGEIAPMITAAVDPMTSIIGLAGLVDDARASAVVGPDRAVHPLPGSPAHPLLSSGGQVVAIASDRLKTHSSPTSFLCPYPGQGADDCVRVTAIACPPDPYSPYAELVILSPAGDLHGLTRRELEVLGLVIDGATNRQIAATLFITERTVAAHLEHIRSKLGAPTRTAAAVRSLDQALYFPSQLAGADA</sequence>
<name>A0ABS1W0L8_9ACTN</name>
<dbReference type="InterPro" id="IPR029016">
    <property type="entry name" value="GAF-like_dom_sf"/>
</dbReference>
<dbReference type="Pfam" id="PF13185">
    <property type="entry name" value="GAF_2"/>
    <property type="match status" value="1"/>
</dbReference>
<dbReference type="PROSITE" id="PS50043">
    <property type="entry name" value="HTH_LUXR_2"/>
    <property type="match status" value="1"/>
</dbReference>
<keyword evidence="3" id="KW-0804">Transcription</keyword>
<evidence type="ECO:0000259" key="4">
    <source>
        <dbReference type="PROSITE" id="PS50043"/>
    </source>
</evidence>
<evidence type="ECO:0000256" key="3">
    <source>
        <dbReference type="ARBA" id="ARBA00023163"/>
    </source>
</evidence>
<dbReference type="CDD" id="cd06170">
    <property type="entry name" value="LuxR_C_like"/>
    <property type="match status" value="1"/>
</dbReference>
<evidence type="ECO:0000313" key="6">
    <source>
        <dbReference type="Proteomes" id="UP000598996"/>
    </source>
</evidence>
<dbReference type="InterPro" id="IPR016032">
    <property type="entry name" value="Sig_transdc_resp-reg_C-effctor"/>
</dbReference>
<evidence type="ECO:0000256" key="2">
    <source>
        <dbReference type="ARBA" id="ARBA00023125"/>
    </source>
</evidence>
<dbReference type="InterPro" id="IPR036388">
    <property type="entry name" value="WH-like_DNA-bd_sf"/>
</dbReference>
<dbReference type="SUPFAM" id="SSF46894">
    <property type="entry name" value="C-terminal effector domain of the bipartite response regulators"/>
    <property type="match status" value="1"/>
</dbReference>
<keyword evidence="6" id="KW-1185">Reference proteome</keyword>
<dbReference type="Pfam" id="PF00196">
    <property type="entry name" value="GerE"/>
    <property type="match status" value="1"/>
</dbReference>
<organism evidence="5 6">
    <name type="scientific">Paractinoplanes lichenicola</name>
    <dbReference type="NCBI Taxonomy" id="2802976"/>
    <lineage>
        <taxon>Bacteria</taxon>
        <taxon>Bacillati</taxon>
        <taxon>Actinomycetota</taxon>
        <taxon>Actinomycetes</taxon>
        <taxon>Micromonosporales</taxon>
        <taxon>Micromonosporaceae</taxon>
        <taxon>Paractinoplanes</taxon>
    </lineage>
</organism>
<reference evidence="5 6" key="1">
    <citation type="submission" date="2021-01" db="EMBL/GenBank/DDBJ databases">
        <title>Actinoplanes sp. nov. LDG1-01 isolated from lichen.</title>
        <authorList>
            <person name="Saeng-In P."/>
            <person name="Phongsopitanun W."/>
            <person name="Kanchanasin P."/>
            <person name="Yuki M."/>
            <person name="Kudo T."/>
            <person name="Ohkuma M."/>
            <person name="Tanasupawat S."/>
        </authorList>
    </citation>
    <scope>NUCLEOTIDE SEQUENCE [LARGE SCALE GENOMIC DNA]</scope>
    <source>
        <strain evidence="5 6">LDG1-01</strain>
    </source>
</reference>
<protein>
    <submittedName>
        <fullName evidence="5">GAF domain-containing protein</fullName>
    </submittedName>
</protein>
<dbReference type="SUPFAM" id="SSF55781">
    <property type="entry name" value="GAF domain-like"/>
    <property type="match status" value="1"/>
</dbReference>
<dbReference type="RefSeq" id="WP_202997003.1">
    <property type="nucleotide sequence ID" value="NZ_JAENHO010000013.1"/>
</dbReference>
<dbReference type="PROSITE" id="PS00622">
    <property type="entry name" value="HTH_LUXR_1"/>
    <property type="match status" value="1"/>
</dbReference>
<keyword evidence="2" id="KW-0238">DNA-binding</keyword>
<dbReference type="InterPro" id="IPR000792">
    <property type="entry name" value="Tscrpt_reg_LuxR_C"/>
</dbReference>
<dbReference type="PRINTS" id="PR00038">
    <property type="entry name" value="HTHLUXR"/>
</dbReference>
<evidence type="ECO:0000256" key="1">
    <source>
        <dbReference type="ARBA" id="ARBA00023015"/>
    </source>
</evidence>
<dbReference type="EMBL" id="JAENHO010000013">
    <property type="protein sequence ID" value="MBL7260276.1"/>
    <property type="molecule type" value="Genomic_DNA"/>
</dbReference>
<dbReference type="Proteomes" id="UP000598996">
    <property type="component" value="Unassembled WGS sequence"/>
</dbReference>
<dbReference type="SMART" id="SM00421">
    <property type="entry name" value="HTH_LUXR"/>
    <property type="match status" value="1"/>
</dbReference>
<dbReference type="Gene3D" id="1.10.10.10">
    <property type="entry name" value="Winged helix-like DNA-binding domain superfamily/Winged helix DNA-binding domain"/>
    <property type="match status" value="1"/>
</dbReference>
<dbReference type="Gene3D" id="3.30.450.40">
    <property type="match status" value="1"/>
</dbReference>
<keyword evidence="1" id="KW-0805">Transcription regulation</keyword>
<accession>A0ABS1W0L8</accession>
<dbReference type="InterPro" id="IPR003018">
    <property type="entry name" value="GAF"/>
</dbReference>